<protein>
    <recommendedName>
        <fullName evidence="5 13">Pantothenate synthetase</fullName>
        <shortName evidence="13">PS</shortName>
        <ecNumber evidence="4 13">6.3.2.1</ecNumber>
    </recommendedName>
    <alternativeName>
        <fullName evidence="13">Pantoate--beta-alanine ligase</fullName>
    </alternativeName>
    <alternativeName>
        <fullName evidence="13">Pantoate-activating enzyme</fullName>
    </alternativeName>
</protein>
<evidence type="ECO:0000256" key="9">
    <source>
        <dbReference type="ARBA" id="ARBA00022741"/>
    </source>
</evidence>
<comment type="miscellaneous">
    <text evidence="13">The reaction proceeds by a bi uni uni bi ping pong mechanism.</text>
</comment>
<feature type="binding site" evidence="13">
    <location>
        <begin position="202"/>
        <end position="205"/>
    </location>
    <ligand>
        <name>ATP</name>
        <dbReference type="ChEBI" id="CHEBI:30616"/>
    </ligand>
</feature>
<keyword evidence="15" id="KW-1185">Reference proteome</keyword>
<comment type="subunit">
    <text evidence="13">Homodimer.</text>
</comment>
<name>A0A7W9B1V1_9SPHN</name>
<feature type="binding site" evidence="13">
    <location>
        <position position="79"/>
    </location>
    <ligand>
        <name>beta-alanine</name>
        <dbReference type="ChEBI" id="CHEBI:57966"/>
    </ligand>
</feature>
<evidence type="ECO:0000256" key="11">
    <source>
        <dbReference type="ARBA" id="ARBA00048258"/>
    </source>
</evidence>
<dbReference type="SUPFAM" id="SSF52374">
    <property type="entry name" value="Nucleotidylyl transferase"/>
    <property type="match status" value="1"/>
</dbReference>
<feature type="binding site" evidence="13">
    <location>
        <position position="79"/>
    </location>
    <ligand>
        <name>(R)-pantoate</name>
        <dbReference type="ChEBI" id="CHEBI:15980"/>
    </ligand>
</feature>
<feature type="binding site" evidence="13">
    <location>
        <position position="171"/>
    </location>
    <ligand>
        <name>(R)-pantoate</name>
        <dbReference type="ChEBI" id="CHEBI:15980"/>
    </ligand>
</feature>
<dbReference type="Gene3D" id="3.40.50.620">
    <property type="entry name" value="HUPs"/>
    <property type="match status" value="1"/>
</dbReference>
<dbReference type="CDD" id="cd00560">
    <property type="entry name" value="PanC"/>
    <property type="match status" value="1"/>
</dbReference>
<evidence type="ECO:0000256" key="2">
    <source>
        <dbReference type="ARBA" id="ARBA00004990"/>
    </source>
</evidence>
<comment type="subcellular location">
    <subcellularLocation>
        <location evidence="1 13">Cytoplasm</location>
    </subcellularLocation>
</comment>
<comment type="function">
    <text evidence="12 13">Catalyzes the condensation of pantoate with beta-alanine in an ATP-dependent reaction via a pantoyl-adenylate intermediate.</text>
</comment>
<evidence type="ECO:0000256" key="8">
    <source>
        <dbReference type="ARBA" id="ARBA00022655"/>
    </source>
</evidence>
<comment type="caution">
    <text evidence="14">The sequence shown here is derived from an EMBL/GenBank/DDBJ whole genome shotgun (WGS) entry which is preliminary data.</text>
</comment>
<gene>
    <name evidence="13" type="primary">panC</name>
    <name evidence="14" type="ORF">FHR21_000018</name>
</gene>
<feature type="binding site" evidence="13">
    <location>
        <begin position="48"/>
        <end position="55"/>
    </location>
    <ligand>
        <name>ATP</name>
        <dbReference type="ChEBI" id="CHEBI:30616"/>
    </ligand>
</feature>
<dbReference type="GO" id="GO:0015940">
    <property type="term" value="P:pantothenate biosynthetic process"/>
    <property type="evidence" value="ECO:0007669"/>
    <property type="project" value="UniProtKB-UniRule"/>
</dbReference>
<dbReference type="InterPro" id="IPR014729">
    <property type="entry name" value="Rossmann-like_a/b/a_fold"/>
</dbReference>
<proteinExistence type="inferred from homology"/>
<dbReference type="GO" id="GO:0005524">
    <property type="term" value="F:ATP binding"/>
    <property type="evidence" value="ECO:0007669"/>
    <property type="project" value="UniProtKB-KW"/>
</dbReference>
<dbReference type="NCBIfam" id="TIGR00125">
    <property type="entry name" value="cyt_tran_rel"/>
    <property type="match status" value="1"/>
</dbReference>
<dbReference type="Proteomes" id="UP000537161">
    <property type="component" value="Unassembled WGS sequence"/>
</dbReference>
<dbReference type="Pfam" id="PF02569">
    <property type="entry name" value="Pantoate_ligase"/>
    <property type="match status" value="1"/>
</dbReference>
<dbReference type="EMBL" id="JACIJH010000001">
    <property type="protein sequence ID" value="MBB5704693.1"/>
    <property type="molecule type" value="Genomic_DNA"/>
</dbReference>
<dbReference type="InterPro" id="IPR042176">
    <property type="entry name" value="Pantoate_ligase_C"/>
</dbReference>
<dbReference type="AlphaFoldDB" id="A0A7W9B1V1"/>
<dbReference type="PANTHER" id="PTHR21299:SF1">
    <property type="entry name" value="PANTOATE--BETA-ALANINE LIGASE"/>
    <property type="match status" value="1"/>
</dbReference>
<feature type="binding site" evidence="13">
    <location>
        <begin position="165"/>
        <end position="168"/>
    </location>
    <ligand>
        <name>ATP</name>
        <dbReference type="ChEBI" id="CHEBI:30616"/>
    </ligand>
</feature>
<sequence length="297" mass="31172">MAAAWGGVCAANIGGQAGVQIIRDIATLHRAVSALKQGGKSVVLVPTMGALHAGHLSLVRMARRVADHVVVSIFVNPTQFGPNEDFVAYPRDEARDAALLVEEKTALLWAPDVATMYPTGHGTHIEVAELGADYCGAARPGHFDGVATVVAKLFNQVRPDVAIFGEKDWQQLAIIRRMARDLDFGVDILGAPIARDADGLALSSRNAYLSPEQRAAATAFPNALKAAAAAIASGADVGEALAKTEAAIVAGGFDSVDYVALADADSLERLNVWRAPARLLAAARIGKTRLIDNLPVK</sequence>
<evidence type="ECO:0000313" key="14">
    <source>
        <dbReference type="EMBL" id="MBB5704693.1"/>
    </source>
</evidence>
<dbReference type="Gene3D" id="3.30.1300.10">
    <property type="entry name" value="Pantoate-beta-alanine ligase, C-terminal domain"/>
    <property type="match status" value="1"/>
</dbReference>
<feature type="active site" description="Proton donor" evidence="13">
    <location>
        <position position="55"/>
    </location>
</feature>
<dbReference type="EC" id="6.3.2.1" evidence="4 13"/>
<keyword evidence="8 13" id="KW-0566">Pantothenate biosynthesis</keyword>
<comment type="catalytic activity">
    <reaction evidence="11 13">
        <text>(R)-pantoate + beta-alanine + ATP = (R)-pantothenate + AMP + diphosphate + H(+)</text>
        <dbReference type="Rhea" id="RHEA:10912"/>
        <dbReference type="ChEBI" id="CHEBI:15378"/>
        <dbReference type="ChEBI" id="CHEBI:15980"/>
        <dbReference type="ChEBI" id="CHEBI:29032"/>
        <dbReference type="ChEBI" id="CHEBI:30616"/>
        <dbReference type="ChEBI" id="CHEBI:33019"/>
        <dbReference type="ChEBI" id="CHEBI:57966"/>
        <dbReference type="ChEBI" id="CHEBI:456215"/>
        <dbReference type="EC" id="6.3.2.1"/>
    </reaction>
</comment>
<keyword evidence="7 13" id="KW-0436">Ligase</keyword>
<dbReference type="InterPro" id="IPR003721">
    <property type="entry name" value="Pantoate_ligase"/>
</dbReference>
<dbReference type="NCBIfam" id="TIGR00018">
    <property type="entry name" value="panC"/>
    <property type="match status" value="1"/>
</dbReference>
<keyword evidence="9 13" id="KW-0547">Nucleotide-binding</keyword>
<comment type="similarity">
    <text evidence="3 13">Belongs to the pantothenate synthetase family.</text>
</comment>
<evidence type="ECO:0000256" key="7">
    <source>
        <dbReference type="ARBA" id="ARBA00022598"/>
    </source>
</evidence>
<evidence type="ECO:0000313" key="15">
    <source>
        <dbReference type="Proteomes" id="UP000537161"/>
    </source>
</evidence>
<dbReference type="HAMAP" id="MF_00158">
    <property type="entry name" value="PanC"/>
    <property type="match status" value="1"/>
</dbReference>
<evidence type="ECO:0000256" key="12">
    <source>
        <dbReference type="ARBA" id="ARBA00055042"/>
    </source>
</evidence>
<evidence type="ECO:0000256" key="6">
    <source>
        <dbReference type="ARBA" id="ARBA00022490"/>
    </source>
</evidence>
<evidence type="ECO:0000256" key="5">
    <source>
        <dbReference type="ARBA" id="ARBA00014155"/>
    </source>
</evidence>
<keyword evidence="6 13" id="KW-0963">Cytoplasm</keyword>
<dbReference type="GO" id="GO:0004592">
    <property type="term" value="F:pantoate-beta-alanine ligase activity"/>
    <property type="evidence" value="ECO:0007669"/>
    <property type="project" value="UniProtKB-UniRule"/>
</dbReference>
<feature type="binding site" evidence="13">
    <location>
        <position position="194"/>
    </location>
    <ligand>
        <name>ATP</name>
        <dbReference type="ChEBI" id="CHEBI:30616"/>
    </ligand>
</feature>
<accession>A0A7W9B1V1</accession>
<dbReference type="InterPro" id="IPR004821">
    <property type="entry name" value="Cyt_trans-like"/>
</dbReference>
<evidence type="ECO:0000256" key="4">
    <source>
        <dbReference type="ARBA" id="ARBA00012219"/>
    </source>
</evidence>
<organism evidence="14 15">
    <name type="scientific">Sphingopyxis panaciterrulae</name>
    <dbReference type="NCBI Taxonomy" id="462372"/>
    <lineage>
        <taxon>Bacteria</taxon>
        <taxon>Pseudomonadati</taxon>
        <taxon>Pseudomonadota</taxon>
        <taxon>Alphaproteobacteria</taxon>
        <taxon>Sphingomonadales</taxon>
        <taxon>Sphingomonadaceae</taxon>
        <taxon>Sphingopyxis</taxon>
    </lineage>
</organism>
<dbReference type="UniPathway" id="UPA00028">
    <property type="reaction ID" value="UER00005"/>
</dbReference>
<reference evidence="14 15" key="1">
    <citation type="submission" date="2020-08" db="EMBL/GenBank/DDBJ databases">
        <title>Genomic Encyclopedia of Type Strains, Phase IV (KMG-IV): sequencing the most valuable type-strain genomes for metagenomic binning, comparative biology and taxonomic classification.</title>
        <authorList>
            <person name="Goeker M."/>
        </authorList>
    </citation>
    <scope>NUCLEOTIDE SEQUENCE [LARGE SCALE GENOMIC DNA]</scope>
    <source>
        <strain evidence="14 15">DSM 27163</strain>
    </source>
</reference>
<keyword evidence="10 13" id="KW-0067">ATP-binding</keyword>
<dbReference type="GO" id="GO:0005829">
    <property type="term" value="C:cytosol"/>
    <property type="evidence" value="ECO:0007669"/>
    <property type="project" value="TreeGrafter"/>
</dbReference>
<evidence type="ECO:0000256" key="3">
    <source>
        <dbReference type="ARBA" id="ARBA00009256"/>
    </source>
</evidence>
<evidence type="ECO:0000256" key="1">
    <source>
        <dbReference type="ARBA" id="ARBA00004496"/>
    </source>
</evidence>
<dbReference type="PANTHER" id="PTHR21299">
    <property type="entry name" value="CYTIDYLATE KINASE/PANTOATE-BETA-ALANINE LIGASE"/>
    <property type="match status" value="1"/>
</dbReference>
<comment type="pathway">
    <text evidence="2 13">Cofactor biosynthesis; (R)-pantothenate biosynthesis; (R)-pantothenate from (R)-pantoate and beta-alanine: step 1/1.</text>
</comment>
<dbReference type="FunFam" id="3.40.50.620:FF:000114">
    <property type="entry name" value="Pantothenate synthetase"/>
    <property type="match status" value="1"/>
</dbReference>
<evidence type="ECO:0000256" key="10">
    <source>
        <dbReference type="ARBA" id="ARBA00022840"/>
    </source>
</evidence>
<evidence type="ECO:0000256" key="13">
    <source>
        <dbReference type="HAMAP-Rule" id="MF_00158"/>
    </source>
</evidence>